<feature type="signal peptide" evidence="1">
    <location>
        <begin position="1"/>
        <end position="20"/>
    </location>
</feature>
<dbReference type="EMBL" id="DRMN01000133">
    <property type="protein sequence ID" value="HFB54670.1"/>
    <property type="molecule type" value="Genomic_DNA"/>
</dbReference>
<proteinExistence type="predicted"/>
<gene>
    <name evidence="3" type="ORF">ENJ46_01995</name>
</gene>
<protein>
    <recommendedName>
        <fullName evidence="2">TonB C-terminal domain-containing protein</fullName>
    </recommendedName>
</protein>
<sequence length="383" mass="43992">MQRFWILAFILSVLVFPALDARSAIPKEVLEPYKAYQQAQKDGDKDKASTYAYEAWQAAEKALGDSKTTGDLAFNYANIKSQGRNPFKNFKKREKAYKRSIELARFYDARIVGDVEVERRIALVSEDLTLNLQRGRKYVSGGSGDYFKPLEGALKKYELLGTTYEADKEALQARFYQLRHKYPLALEHAERASTLYKTREDPDTFSQYLYLLKFFRGGIFTALEQPIPALLEYQSLMQNLEGDLPSDHIFIQKSFTEWMRIRAQLESTGRLAEAEKAGLCECWPFNDYKNKAVPLKRVPPTMPRRANHSGHVTVKFDVDNDGHPYNIRAVESSQRLFIKSAVASVDKWAYSLLSEGEDEENRKDIVSTIVYRLYDNLGNIIPE</sequence>
<dbReference type="InterPro" id="IPR037682">
    <property type="entry name" value="TonB_C"/>
</dbReference>
<reference evidence="3" key="1">
    <citation type="journal article" date="2020" name="mSystems">
        <title>Genome- and Community-Level Interaction Insights into Carbon Utilization and Element Cycling Functions of Hydrothermarchaeota in Hydrothermal Sediment.</title>
        <authorList>
            <person name="Zhou Z."/>
            <person name="Liu Y."/>
            <person name="Xu W."/>
            <person name="Pan J."/>
            <person name="Luo Z.H."/>
            <person name="Li M."/>
        </authorList>
    </citation>
    <scope>NUCLEOTIDE SEQUENCE [LARGE SCALE GENOMIC DNA]</scope>
    <source>
        <strain evidence="3">HyVt-489</strain>
    </source>
</reference>
<dbReference type="Proteomes" id="UP000886042">
    <property type="component" value="Unassembled WGS sequence"/>
</dbReference>
<dbReference type="Gene3D" id="3.30.2420.10">
    <property type="entry name" value="TonB"/>
    <property type="match status" value="1"/>
</dbReference>
<evidence type="ECO:0000313" key="3">
    <source>
        <dbReference type="EMBL" id="HFB54670.1"/>
    </source>
</evidence>
<dbReference type="GO" id="GO:0055085">
    <property type="term" value="P:transmembrane transport"/>
    <property type="evidence" value="ECO:0007669"/>
    <property type="project" value="InterPro"/>
</dbReference>
<dbReference type="Pfam" id="PF03544">
    <property type="entry name" value="TonB_C"/>
    <property type="match status" value="1"/>
</dbReference>
<dbReference type="PROSITE" id="PS52015">
    <property type="entry name" value="TONB_CTD"/>
    <property type="match status" value="1"/>
</dbReference>
<evidence type="ECO:0000256" key="1">
    <source>
        <dbReference type="SAM" id="SignalP"/>
    </source>
</evidence>
<evidence type="ECO:0000259" key="2">
    <source>
        <dbReference type="PROSITE" id="PS52015"/>
    </source>
</evidence>
<feature type="chain" id="PRO_5028069972" description="TonB C-terminal domain-containing protein" evidence="1">
    <location>
        <begin position="21"/>
        <end position="383"/>
    </location>
</feature>
<organism evidence="3">
    <name type="scientific">Hellea balneolensis</name>
    <dbReference type="NCBI Taxonomy" id="287478"/>
    <lineage>
        <taxon>Bacteria</taxon>
        <taxon>Pseudomonadati</taxon>
        <taxon>Pseudomonadota</taxon>
        <taxon>Alphaproteobacteria</taxon>
        <taxon>Maricaulales</taxon>
        <taxon>Robiginitomaculaceae</taxon>
        <taxon>Hellea</taxon>
    </lineage>
</organism>
<feature type="domain" description="TonB C-terminal" evidence="2">
    <location>
        <begin position="284"/>
        <end position="380"/>
    </location>
</feature>
<keyword evidence="1" id="KW-0732">Signal</keyword>
<name>A0A7C3FYU9_9PROT</name>
<dbReference type="AlphaFoldDB" id="A0A7C3FYU9"/>
<accession>A0A7C3FYU9</accession>
<comment type="caution">
    <text evidence="3">The sequence shown here is derived from an EMBL/GenBank/DDBJ whole genome shotgun (WGS) entry which is preliminary data.</text>
</comment>
<dbReference type="SUPFAM" id="SSF74653">
    <property type="entry name" value="TolA/TonB C-terminal domain"/>
    <property type="match status" value="1"/>
</dbReference>